<name>A0A554VIR1_9FLAO</name>
<dbReference type="Proteomes" id="UP000318833">
    <property type="component" value="Unassembled WGS sequence"/>
</dbReference>
<dbReference type="EMBL" id="VLNR01000030">
    <property type="protein sequence ID" value="TSE07721.1"/>
    <property type="molecule type" value="Genomic_DNA"/>
</dbReference>
<proteinExistence type="predicted"/>
<dbReference type="SUPFAM" id="SSF51197">
    <property type="entry name" value="Clavaminate synthase-like"/>
    <property type="match status" value="1"/>
</dbReference>
<accession>A0A554VIR1</accession>
<reference evidence="1 2" key="1">
    <citation type="submission" date="2019-07" db="EMBL/GenBank/DDBJ databases">
        <title>The draft genome sequence of Aquimarina algiphila M91.</title>
        <authorList>
            <person name="Meng X."/>
        </authorList>
    </citation>
    <scope>NUCLEOTIDE SEQUENCE [LARGE SCALE GENOMIC DNA]</scope>
    <source>
        <strain evidence="1 2">M91</strain>
    </source>
</reference>
<dbReference type="RefSeq" id="WP_143917009.1">
    <property type="nucleotide sequence ID" value="NZ_VLNR01000030.1"/>
</dbReference>
<evidence type="ECO:0000313" key="2">
    <source>
        <dbReference type="Proteomes" id="UP000318833"/>
    </source>
</evidence>
<dbReference type="AlphaFoldDB" id="A0A554VIR1"/>
<comment type="caution">
    <text evidence="1">The sequence shown here is derived from an EMBL/GenBank/DDBJ whole genome shotgun (WGS) entry which is preliminary data.</text>
</comment>
<sequence length="352" mass="40503">MLWLDSGKEKYYTDHPLYPRIDDKDFLSYHQRVSEILEGKNYTLIINRLEAQNFSLWNFGRDFLYELYKNVGFNKIGTVTNLFIGNCKTPFGIHQDFEKDSVFHIPVIGRKGMRFWPKNYIEDHPNLTKKEEYSNFIKDSILMEAEPGGFIYWPSELWHCSEKVDEFSVSLALALTCKKNILTSLLALIAKKSGNTTGVFPKDSLPFPKNPHKNMLTIPEEISLAQNIIQNATSEVSILKEWSKLVTGFNFTFPPEPLEALINPISEISEVSLTNIKFPIICIHIEVDIGIAANGHFYQINYSSEIHKIILQINSGKKISVTNLIQTYKNVQKNIIIDLLTWLNRVRAIEIL</sequence>
<organism evidence="1 2">
    <name type="scientific">Aquimarina algiphila</name>
    <dbReference type="NCBI Taxonomy" id="2047982"/>
    <lineage>
        <taxon>Bacteria</taxon>
        <taxon>Pseudomonadati</taxon>
        <taxon>Bacteroidota</taxon>
        <taxon>Flavobacteriia</taxon>
        <taxon>Flavobacteriales</taxon>
        <taxon>Flavobacteriaceae</taxon>
        <taxon>Aquimarina</taxon>
    </lineage>
</organism>
<dbReference type="OrthoDB" id="4518480at2"/>
<keyword evidence="2" id="KW-1185">Reference proteome</keyword>
<evidence type="ECO:0000313" key="1">
    <source>
        <dbReference type="EMBL" id="TSE07721.1"/>
    </source>
</evidence>
<gene>
    <name evidence="1" type="ORF">FOF46_14935</name>
</gene>
<dbReference type="Gene3D" id="2.60.120.650">
    <property type="entry name" value="Cupin"/>
    <property type="match status" value="1"/>
</dbReference>
<evidence type="ECO:0008006" key="3">
    <source>
        <dbReference type="Google" id="ProtNLM"/>
    </source>
</evidence>
<protein>
    <recommendedName>
        <fullName evidence="3">JmjC domain-containing protein</fullName>
    </recommendedName>
</protein>